<dbReference type="EMBL" id="JARKIE010000019">
    <property type="protein sequence ID" value="KAJ7700802.1"/>
    <property type="molecule type" value="Genomic_DNA"/>
</dbReference>
<accession>A0AAD7DVM1</accession>
<sequence>MSRPGGAPERFFNKSKSAVAHAAEAEEAEEDSGLRSVHNDSDSKDDVIAEAQAAGGMVDKFHFTCRDNVKSPQKLDGECYICTSGNHYTRGCPWYGEWCDMREAHPLWLDVSQEVIDRNNEGFSVMMATMKSQSVSVLSSESLEEQVHIMDALQMGALVAHVSLYGDNRAHRRRIATDQKGKRKAVNLEPDPNSYL</sequence>
<dbReference type="Proteomes" id="UP001221757">
    <property type="component" value="Unassembled WGS sequence"/>
</dbReference>
<keyword evidence="3" id="KW-1185">Reference proteome</keyword>
<feature type="region of interest" description="Disordered" evidence="1">
    <location>
        <begin position="1"/>
        <end position="43"/>
    </location>
</feature>
<organism evidence="2 3">
    <name type="scientific">Mycena rosella</name>
    <name type="common">Pink bonnet</name>
    <name type="synonym">Agaricus rosellus</name>
    <dbReference type="NCBI Taxonomy" id="1033263"/>
    <lineage>
        <taxon>Eukaryota</taxon>
        <taxon>Fungi</taxon>
        <taxon>Dikarya</taxon>
        <taxon>Basidiomycota</taxon>
        <taxon>Agaricomycotina</taxon>
        <taxon>Agaricomycetes</taxon>
        <taxon>Agaricomycetidae</taxon>
        <taxon>Agaricales</taxon>
        <taxon>Marasmiineae</taxon>
        <taxon>Mycenaceae</taxon>
        <taxon>Mycena</taxon>
    </lineage>
</organism>
<name>A0AAD7DVM1_MYCRO</name>
<comment type="caution">
    <text evidence="2">The sequence shown here is derived from an EMBL/GenBank/DDBJ whole genome shotgun (WGS) entry which is preliminary data.</text>
</comment>
<feature type="region of interest" description="Disordered" evidence="1">
    <location>
        <begin position="177"/>
        <end position="196"/>
    </location>
</feature>
<evidence type="ECO:0000313" key="2">
    <source>
        <dbReference type="EMBL" id="KAJ7700802.1"/>
    </source>
</evidence>
<proteinExistence type="predicted"/>
<protein>
    <submittedName>
        <fullName evidence="2">Uncharacterized protein</fullName>
    </submittedName>
</protein>
<evidence type="ECO:0000313" key="3">
    <source>
        <dbReference type="Proteomes" id="UP001221757"/>
    </source>
</evidence>
<evidence type="ECO:0000256" key="1">
    <source>
        <dbReference type="SAM" id="MobiDB-lite"/>
    </source>
</evidence>
<reference evidence="2" key="1">
    <citation type="submission" date="2023-03" db="EMBL/GenBank/DDBJ databases">
        <title>Massive genome expansion in bonnet fungi (Mycena s.s.) driven by repeated elements and novel gene families across ecological guilds.</title>
        <authorList>
            <consortium name="Lawrence Berkeley National Laboratory"/>
            <person name="Harder C.B."/>
            <person name="Miyauchi S."/>
            <person name="Viragh M."/>
            <person name="Kuo A."/>
            <person name="Thoen E."/>
            <person name="Andreopoulos B."/>
            <person name="Lu D."/>
            <person name="Skrede I."/>
            <person name="Drula E."/>
            <person name="Henrissat B."/>
            <person name="Morin E."/>
            <person name="Kohler A."/>
            <person name="Barry K."/>
            <person name="LaButti K."/>
            <person name="Morin E."/>
            <person name="Salamov A."/>
            <person name="Lipzen A."/>
            <person name="Mereny Z."/>
            <person name="Hegedus B."/>
            <person name="Baldrian P."/>
            <person name="Stursova M."/>
            <person name="Weitz H."/>
            <person name="Taylor A."/>
            <person name="Grigoriev I.V."/>
            <person name="Nagy L.G."/>
            <person name="Martin F."/>
            <person name="Kauserud H."/>
        </authorList>
    </citation>
    <scope>NUCLEOTIDE SEQUENCE</scope>
    <source>
        <strain evidence="2">CBHHK067</strain>
    </source>
</reference>
<gene>
    <name evidence="2" type="ORF">B0H17DRAFT_1195649</name>
</gene>
<dbReference type="AlphaFoldDB" id="A0AAD7DVM1"/>